<dbReference type="OrthoDB" id="9792626at2"/>
<protein>
    <submittedName>
        <fullName evidence="3">Glyoxalase</fullName>
    </submittedName>
</protein>
<gene>
    <name evidence="3" type="ORF">CR194_17715</name>
</gene>
<dbReference type="PROSITE" id="PS51819">
    <property type="entry name" value="VOC"/>
    <property type="match status" value="2"/>
</dbReference>
<dbReference type="PANTHER" id="PTHR43279">
    <property type="entry name" value="CATECHOL-2,3-DIOXYGENASE"/>
    <property type="match status" value="1"/>
</dbReference>
<dbReference type="GO" id="GO:0046872">
    <property type="term" value="F:metal ion binding"/>
    <property type="evidence" value="ECO:0007669"/>
    <property type="project" value="UniProtKB-KW"/>
</dbReference>
<feature type="domain" description="VOC" evidence="2">
    <location>
        <begin position="169"/>
        <end position="284"/>
    </location>
</feature>
<sequence>MSFHDQPATYIREVSLLVKNIERSISFYHESLGLQILEQTDQYAVLSANGSTPLIRLEMPDYVSEKQPRTTGLYHFALLLPNRTELGKLLQHLIDQRYPLQGASDHLVSEAVYLSDPDNNGIEIYTDRPPSEWEWEDGHVKMSVDPLDGDGILAEAKGHEWTGISPQTVMGHIHIQVANLNDSQIFYCDGLGFDVVSRFGNQALFISTNSYHHHIGLNTWAGTDALPPAKNSTGIHWFEVVYPSLKKRQIVLDRLKKLGAVVEQIEDYFFTVDPSGNRVKLVVG</sequence>
<evidence type="ECO:0000256" key="1">
    <source>
        <dbReference type="ARBA" id="ARBA00022723"/>
    </source>
</evidence>
<keyword evidence="4" id="KW-1185">Reference proteome</keyword>
<dbReference type="RefSeq" id="WP_110611536.1">
    <property type="nucleotide sequence ID" value="NZ_PDOD01000005.1"/>
</dbReference>
<keyword evidence="1" id="KW-0479">Metal-binding</keyword>
<evidence type="ECO:0000313" key="4">
    <source>
        <dbReference type="Proteomes" id="UP000248214"/>
    </source>
</evidence>
<dbReference type="Gene3D" id="3.10.180.10">
    <property type="entry name" value="2,3-Dihydroxybiphenyl 1,2-Dioxygenase, domain 1"/>
    <property type="match status" value="2"/>
</dbReference>
<organism evidence="3 4">
    <name type="scientific">Salipaludibacillus keqinensis</name>
    <dbReference type="NCBI Taxonomy" id="2045207"/>
    <lineage>
        <taxon>Bacteria</taxon>
        <taxon>Bacillati</taxon>
        <taxon>Bacillota</taxon>
        <taxon>Bacilli</taxon>
        <taxon>Bacillales</taxon>
        <taxon>Bacillaceae</taxon>
    </lineage>
</organism>
<name>A0A323T843_9BACI</name>
<dbReference type="CDD" id="cd07255">
    <property type="entry name" value="VOC_BsCatE_like_N"/>
    <property type="match status" value="1"/>
</dbReference>
<dbReference type="GO" id="GO:0004462">
    <property type="term" value="F:lactoylglutathione lyase activity"/>
    <property type="evidence" value="ECO:0007669"/>
    <property type="project" value="InterPro"/>
</dbReference>
<dbReference type="Pfam" id="PF00903">
    <property type="entry name" value="Glyoxalase"/>
    <property type="match status" value="2"/>
</dbReference>
<dbReference type="InterPro" id="IPR004360">
    <property type="entry name" value="Glyas_Fos-R_dOase_dom"/>
</dbReference>
<evidence type="ECO:0000313" key="3">
    <source>
        <dbReference type="EMBL" id="PYZ92032.1"/>
    </source>
</evidence>
<dbReference type="EMBL" id="PDOD01000005">
    <property type="protein sequence ID" value="PYZ92032.1"/>
    <property type="molecule type" value="Genomic_DNA"/>
</dbReference>
<evidence type="ECO:0000259" key="2">
    <source>
        <dbReference type="PROSITE" id="PS51819"/>
    </source>
</evidence>
<dbReference type="InterPro" id="IPR037523">
    <property type="entry name" value="VOC_core"/>
</dbReference>
<proteinExistence type="predicted"/>
<dbReference type="Proteomes" id="UP000248214">
    <property type="component" value="Unassembled WGS sequence"/>
</dbReference>
<reference evidence="3 4" key="1">
    <citation type="submission" date="2017-10" db="EMBL/GenBank/DDBJ databases">
        <title>Bacillus sp. nov., a halophilic bacterium isolated from a Keqin Lake.</title>
        <authorList>
            <person name="Wang H."/>
        </authorList>
    </citation>
    <scope>NUCLEOTIDE SEQUENCE [LARGE SCALE GENOMIC DNA]</scope>
    <source>
        <strain evidence="3 4">KQ-12</strain>
    </source>
</reference>
<dbReference type="SUPFAM" id="SSF54593">
    <property type="entry name" value="Glyoxalase/Bleomycin resistance protein/Dihydroxybiphenyl dioxygenase"/>
    <property type="match status" value="2"/>
</dbReference>
<dbReference type="PANTHER" id="PTHR43279:SF1">
    <property type="entry name" value="CATECHOL-2,3-DIOXYGENASE"/>
    <property type="match status" value="1"/>
</dbReference>
<dbReference type="InterPro" id="IPR029068">
    <property type="entry name" value="Glyas_Bleomycin-R_OHBP_Dase"/>
</dbReference>
<comment type="caution">
    <text evidence="3">The sequence shown here is derived from an EMBL/GenBank/DDBJ whole genome shotgun (WGS) entry which is preliminary data.</text>
</comment>
<dbReference type="InterPro" id="IPR018146">
    <property type="entry name" value="Glyoxalase_1_CS"/>
</dbReference>
<feature type="domain" description="VOC" evidence="2">
    <location>
        <begin position="10"/>
        <end position="127"/>
    </location>
</feature>
<dbReference type="AlphaFoldDB" id="A0A323T843"/>
<accession>A0A323T843</accession>
<dbReference type="PROSITE" id="PS00934">
    <property type="entry name" value="GLYOXALASE_I_1"/>
    <property type="match status" value="1"/>
</dbReference>